<evidence type="ECO:0000313" key="3">
    <source>
        <dbReference type="Proteomes" id="UP000593572"/>
    </source>
</evidence>
<accession>A0A7J8MH79</accession>
<dbReference type="EMBL" id="JABEZX010000008">
    <property type="protein sequence ID" value="MBA0564077.1"/>
    <property type="molecule type" value="Genomic_DNA"/>
</dbReference>
<proteinExistence type="predicted"/>
<comment type="caution">
    <text evidence="2">The sequence shown here is derived from an EMBL/GenBank/DDBJ whole genome shotgun (WGS) entry which is preliminary data.</text>
</comment>
<organism evidence="2 3">
    <name type="scientific">Gossypium lobatum</name>
    <dbReference type="NCBI Taxonomy" id="34289"/>
    <lineage>
        <taxon>Eukaryota</taxon>
        <taxon>Viridiplantae</taxon>
        <taxon>Streptophyta</taxon>
        <taxon>Embryophyta</taxon>
        <taxon>Tracheophyta</taxon>
        <taxon>Spermatophyta</taxon>
        <taxon>Magnoliopsida</taxon>
        <taxon>eudicotyledons</taxon>
        <taxon>Gunneridae</taxon>
        <taxon>Pentapetalae</taxon>
        <taxon>rosids</taxon>
        <taxon>malvids</taxon>
        <taxon>Malvales</taxon>
        <taxon>Malvaceae</taxon>
        <taxon>Malvoideae</taxon>
        <taxon>Gossypium</taxon>
    </lineage>
</organism>
<evidence type="ECO:0000313" key="2">
    <source>
        <dbReference type="EMBL" id="MBA0564077.1"/>
    </source>
</evidence>
<feature type="compositionally biased region" description="Polar residues" evidence="1">
    <location>
        <begin position="1"/>
        <end position="21"/>
    </location>
</feature>
<sequence length="153" mass="17422">MATEAVSGNESRNRQLFNNTVPADGSSGPGTTSLRKIQQFPKHDTVRLGERNFLLWKQQILLILEGYGLHEFVLGTVSIPPQSVIDTEVSTLRYSLYSQKKGQLTMKEYLAKIKSLCDHFQLHVMLFLNNSRLVLFLQVCLWSLNPFGLLRLQ</sequence>
<keyword evidence="3" id="KW-1185">Reference proteome</keyword>
<dbReference type="AlphaFoldDB" id="A0A7J8MH79"/>
<dbReference type="Proteomes" id="UP000593572">
    <property type="component" value="Unassembled WGS sequence"/>
</dbReference>
<feature type="region of interest" description="Disordered" evidence="1">
    <location>
        <begin position="1"/>
        <end position="34"/>
    </location>
</feature>
<protein>
    <recommendedName>
        <fullName evidence="4">Retrotransposon Copia-like N-terminal domain-containing protein</fullName>
    </recommendedName>
</protein>
<evidence type="ECO:0000256" key="1">
    <source>
        <dbReference type="SAM" id="MobiDB-lite"/>
    </source>
</evidence>
<evidence type="ECO:0008006" key="4">
    <source>
        <dbReference type="Google" id="ProtNLM"/>
    </source>
</evidence>
<gene>
    <name evidence="2" type="ORF">Golob_009035</name>
</gene>
<dbReference type="PANTHER" id="PTHR47481">
    <property type="match status" value="1"/>
</dbReference>
<name>A0A7J8MH79_9ROSI</name>
<reference evidence="2 3" key="1">
    <citation type="journal article" date="2019" name="Genome Biol. Evol.">
        <title>Insights into the evolution of the New World diploid cottons (Gossypium, subgenus Houzingenia) based on genome sequencing.</title>
        <authorList>
            <person name="Grover C.E."/>
            <person name="Arick M.A. 2nd"/>
            <person name="Thrash A."/>
            <person name="Conover J.L."/>
            <person name="Sanders W.S."/>
            <person name="Peterson D.G."/>
            <person name="Frelichowski J.E."/>
            <person name="Scheffler J.A."/>
            <person name="Scheffler B.E."/>
            <person name="Wendel J.F."/>
        </authorList>
    </citation>
    <scope>NUCLEOTIDE SEQUENCE [LARGE SCALE GENOMIC DNA]</scope>
    <source>
        <strain evidence="2">157</strain>
        <tissue evidence="2">Leaf</tissue>
    </source>
</reference>
<dbReference type="PANTHER" id="PTHR47481:SF30">
    <property type="entry name" value="CCHC-TYPE DOMAIN-CONTAINING PROTEIN"/>
    <property type="match status" value="1"/>
</dbReference>